<evidence type="ECO:0000256" key="2">
    <source>
        <dbReference type="SAM" id="SignalP"/>
    </source>
</evidence>
<protein>
    <submittedName>
        <fullName evidence="3">Uncharacterized protein</fullName>
    </submittedName>
</protein>
<sequence length="413" mass="43403">MKKKFLKSLTGFVLLTFLVTTFPLPVKADDTTAGVAAKCLAKLGIEGLTDLLGLGAGTALGGGVSAAEAALSVPVNDVGAQILQGQQVGTTVAAGKVITVQTCVESITQMLLNIAFEALKKRVFDMLVDRTIQWIQGEGNPQFVPDWKDFFRDAANVAVGDVILDIGAAPLCEGFSPKLIWGLGLQASPPEERFSKKVTCTLSKVVSNVEDFRKDFSQGGWIGLNHLLLPQNNPYGLSVIVALEVSSRQVEAINVSQNESSGGFLSKKVCNAWFNKRAKVHYFPSRDNDPYYDIKVPPDDSGEWVCTKPQIITPGQTIGALATKAVGSDLDFIINAQDLEAYISAIADAAISRLITETNKGLAGLIHRTAGTTALDVQASDLQTGQRDFGNYRGNLSTGGGGGGAGGGGGGGG</sequence>
<dbReference type="AlphaFoldDB" id="A0A2H0NF86"/>
<comment type="caution">
    <text evidence="3">The sequence shown here is derived from an EMBL/GenBank/DDBJ whole genome shotgun (WGS) entry which is preliminary data.</text>
</comment>
<feature type="region of interest" description="Disordered" evidence="1">
    <location>
        <begin position="388"/>
        <end position="413"/>
    </location>
</feature>
<evidence type="ECO:0000256" key="1">
    <source>
        <dbReference type="SAM" id="MobiDB-lite"/>
    </source>
</evidence>
<dbReference type="Proteomes" id="UP000228867">
    <property type="component" value="Unassembled WGS sequence"/>
</dbReference>
<gene>
    <name evidence="3" type="ORF">COV54_00435</name>
</gene>
<proteinExistence type="predicted"/>
<evidence type="ECO:0000313" key="4">
    <source>
        <dbReference type="Proteomes" id="UP000228867"/>
    </source>
</evidence>
<reference evidence="3 4" key="1">
    <citation type="submission" date="2017-09" db="EMBL/GenBank/DDBJ databases">
        <title>Depth-based differentiation of microbial function through sediment-hosted aquifers and enrichment of novel symbionts in the deep terrestrial subsurface.</title>
        <authorList>
            <person name="Probst A.J."/>
            <person name="Ladd B."/>
            <person name="Jarett J.K."/>
            <person name="Geller-Mcgrath D.E."/>
            <person name="Sieber C.M."/>
            <person name="Emerson J.B."/>
            <person name="Anantharaman K."/>
            <person name="Thomas B.C."/>
            <person name="Malmstrom R."/>
            <person name="Stieglmeier M."/>
            <person name="Klingl A."/>
            <person name="Woyke T."/>
            <person name="Ryan C.M."/>
            <person name="Banfield J.F."/>
        </authorList>
    </citation>
    <scope>NUCLEOTIDE SEQUENCE [LARGE SCALE GENOMIC DNA]</scope>
    <source>
        <strain evidence="3">CG11_big_fil_rev_8_21_14_0_20_38_23</strain>
    </source>
</reference>
<name>A0A2H0NF86_9BACT</name>
<feature type="compositionally biased region" description="Gly residues" evidence="1">
    <location>
        <begin position="397"/>
        <end position="413"/>
    </location>
</feature>
<feature type="non-terminal residue" evidence="3">
    <location>
        <position position="413"/>
    </location>
</feature>
<accession>A0A2H0NF86</accession>
<feature type="chain" id="PRO_5013715526" evidence="2">
    <location>
        <begin position="29"/>
        <end position="413"/>
    </location>
</feature>
<keyword evidence="2" id="KW-0732">Signal</keyword>
<organism evidence="3 4">
    <name type="scientific">Candidatus Jorgensenbacteria bacterium CG11_big_fil_rev_8_21_14_0_20_38_23</name>
    <dbReference type="NCBI Taxonomy" id="1974594"/>
    <lineage>
        <taxon>Bacteria</taxon>
        <taxon>Candidatus Joergenseniibacteriota</taxon>
    </lineage>
</organism>
<feature type="signal peptide" evidence="2">
    <location>
        <begin position="1"/>
        <end position="28"/>
    </location>
</feature>
<evidence type="ECO:0000313" key="3">
    <source>
        <dbReference type="EMBL" id="PIR07552.1"/>
    </source>
</evidence>
<dbReference type="EMBL" id="PCWR01000011">
    <property type="protein sequence ID" value="PIR07552.1"/>
    <property type="molecule type" value="Genomic_DNA"/>
</dbReference>